<dbReference type="GO" id="GO:0032190">
    <property type="term" value="F:acrosin binding"/>
    <property type="evidence" value="ECO:0007669"/>
    <property type="project" value="TreeGrafter"/>
</dbReference>
<comment type="caution">
    <text evidence="17">Lacks conserved residue(s) required for the propagation of feature annotation.</text>
</comment>
<reference evidence="21" key="2">
    <citation type="submission" date="2025-08" db="UniProtKB">
        <authorList>
            <consortium name="Ensembl"/>
        </authorList>
    </citation>
    <scope>IDENTIFICATION</scope>
</reference>
<dbReference type="PROSITE" id="PS00682">
    <property type="entry name" value="ZP_1"/>
    <property type="match status" value="1"/>
</dbReference>
<dbReference type="InterPro" id="IPR001507">
    <property type="entry name" value="ZP_dom"/>
</dbReference>
<evidence type="ECO:0000256" key="10">
    <source>
        <dbReference type="ARBA" id="ARBA00023180"/>
    </source>
</evidence>
<proteinExistence type="predicted"/>
<keyword evidence="2" id="KW-1003">Cell membrane</keyword>
<dbReference type="PROSITE" id="PS51448">
    <property type="entry name" value="P_TREFOIL_2"/>
    <property type="match status" value="1"/>
</dbReference>
<evidence type="ECO:0000256" key="15">
    <source>
        <dbReference type="ARBA" id="ARBA00042273"/>
    </source>
</evidence>
<keyword evidence="6" id="KW-0812">Transmembrane</keyword>
<evidence type="ECO:0000259" key="20">
    <source>
        <dbReference type="PROSITE" id="PS51448"/>
    </source>
</evidence>
<dbReference type="InterPro" id="IPR042235">
    <property type="entry name" value="ZP-C_dom"/>
</dbReference>
<keyword evidence="9 17" id="KW-1015">Disulfide bond</keyword>
<evidence type="ECO:0000256" key="3">
    <source>
        <dbReference type="ARBA" id="ARBA00022525"/>
    </source>
</evidence>
<keyword evidence="11" id="KW-0278">Fertilization</keyword>
<dbReference type="GO" id="GO:0035804">
    <property type="term" value="F:structural constituent of egg coat"/>
    <property type="evidence" value="ECO:0007669"/>
    <property type="project" value="TreeGrafter"/>
</dbReference>
<dbReference type="GO" id="GO:0005886">
    <property type="term" value="C:plasma membrane"/>
    <property type="evidence" value="ECO:0007669"/>
    <property type="project" value="UniProtKB-SubCell"/>
</dbReference>
<evidence type="ECO:0000313" key="22">
    <source>
        <dbReference type="Proteomes" id="UP001501920"/>
    </source>
</evidence>
<feature type="chain" id="PRO_5043456113" description="Zona pellucida sperm-binding protein 4" evidence="18">
    <location>
        <begin position="26"/>
        <end position="412"/>
    </location>
</feature>
<dbReference type="GO" id="GO:0035805">
    <property type="term" value="C:egg coat"/>
    <property type="evidence" value="ECO:0007669"/>
    <property type="project" value="UniProtKB-SubCell"/>
</dbReference>
<dbReference type="Gene3D" id="2.60.40.4100">
    <property type="entry name" value="Zona pellucida, ZP-C domain"/>
    <property type="match status" value="1"/>
</dbReference>
<evidence type="ECO:0000256" key="14">
    <source>
        <dbReference type="ARBA" id="ARBA00040238"/>
    </source>
</evidence>
<evidence type="ECO:0000256" key="2">
    <source>
        <dbReference type="ARBA" id="ARBA00022475"/>
    </source>
</evidence>
<dbReference type="Pfam" id="PF00100">
    <property type="entry name" value="Zona_pellucida"/>
    <property type="match status" value="1"/>
</dbReference>
<evidence type="ECO:0000256" key="8">
    <source>
        <dbReference type="ARBA" id="ARBA00023136"/>
    </source>
</evidence>
<reference evidence="21" key="3">
    <citation type="submission" date="2025-09" db="UniProtKB">
        <authorList>
            <consortium name="Ensembl"/>
        </authorList>
    </citation>
    <scope>IDENTIFICATION</scope>
</reference>
<dbReference type="InterPro" id="IPR017977">
    <property type="entry name" value="ZP_dom_CS"/>
</dbReference>
<dbReference type="SMART" id="SM00018">
    <property type="entry name" value="PD"/>
    <property type="match status" value="1"/>
</dbReference>
<dbReference type="InterPro" id="IPR055356">
    <property type="entry name" value="ZP-N"/>
</dbReference>
<keyword evidence="3" id="KW-0964">Secreted</keyword>
<dbReference type="GeneID" id="108411676"/>
<evidence type="ECO:0000256" key="7">
    <source>
        <dbReference type="ARBA" id="ARBA00022989"/>
    </source>
</evidence>
<evidence type="ECO:0000256" key="9">
    <source>
        <dbReference type="ARBA" id="ARBA00023157"/>
    </source>
</evidence>
<dbReference type="Gene3D" id="4.10.110.10">
    <property type="entry name" value="Spasmolytic Protein, domain 1"/>
    <property type="match status" value="1"/>
</dbReference>
<dbReference type="PROSITE" id="PS51034">
    <property type="entry name" value="ZP_2"/>
    <property type="match status" value="1"/>
</dbReference>
<dbReference type="GO" id="GO:0007339">
    <property type="term" value="P:binding of sperm to zona pellucida"/>
    <property type="evidence" value="ECO:0007669"/>
    <property type="project" value="TreeGrafter"/>
</dbReference>
<dbReference type="GeneTree" id="ENSGT00940000163253"/>
<feature type="disulfide bond" evidence="17">
    <location>
        <begin position="65"/>
        <end position="91"/>
    </location>
</feature>
<dbReference type="OMA" id="LNCPDQT"/>
<keyword evidence="22" id="KW-1185">Reference proteome</keyword>
<evidence type="ECO:0000256" key="1">
    <source>
        <dbReference type="ARBA" id="ARBA00004251"/>
    </source>
</evidence>
<comment type="subcellular location">
    <subcellularLocation>
        <location evidence="1">Cell membrane</location>
        <topology evidence="1">Single-pass type I membrane protein</topology>
    </subcellularLocation>
    <subcellularLocation>
        <location evidence="12">Zona pellucida</location>
    </subcellularLocation>
</comment>
<dbReference type="InterPro" id="IPR044913">
    <property type="entry name" value="P_trefoil_dom_sf"/>
</dbReference>
<evidence type="ECO:0000256" key="13">
    <source>
        <dbReference type="ARBA" id="ARBA00037545"/>
    </source>
</evidence>
<dbReference type="InterPro" id="IPR000519">
    <property type="entry name" value="P_trefoil_dom"/>
</dbReference>
<accession>A0A3B4CRX4</accession>
<feature type="domain" description="ZP" evidence="19">
    <location>
        <begin position="106"/>
        <end position="389"/>
    </location>
</feature>
<dbReference type="Gene3D" id="2.60.40.3210">
    <property type="entry name" value="Zona pellucida, ZP-N domain"/>
    <property type="match status" value="1"/>
</dbReference>
<keyword evidence="7" id="KW-1133">Transmembrane helix</keyword>
<keyword evidence="10" id="KW-0325">Glycoprotein</keyword>
<dbReference type="Pfam" id="PF23344">
    <property type="entry name" value="ZP-N"/>
    <property type="match status" value="1"/>
</dbReference>
<dbReference type="RefSeq" id="XP_017538858.1">
    <property type="nucleotide sequence ID" value="XM_017683369.2"/>
</dbReference>
<evidence type="ECO:0000256" key="6">
    <source>
        <dbReference type="ARBA" id="ARBA00022692"/>
    </source>
</evidence>
<keyword evidence="18" id="KW-0732">Signal</keyword>
<protein>
    <recommendedName>
        <fullName evidence="14">Zona pellucida sperm-binding protein 4</fullName>
    </recommendedName>
    <alternativeName>
        <fullName evidence="16">Zona pellucida glycoprotein 4</fullName>
    </alternativeName>
    <alternativeName>
        <fullName evidence="15">Zona pellucida protein B</fullName>
    </alternativeName>
</protein>
<dbReference type="Ensembl" id="ENSPNAT00000021959.2">
    <property type="protein sequence ID" value="ENSPNAP00000014125.2"/>
    <property type="gene ID" value="ENSPNAG00000020034.2"/>
</dbReference>
<evidence type="ECO:0000256" key="11">
    <source>
        <dbReference type="ARBA" id="ARBA00023279"/>
    </source>
</evidence>
<comment type="function">
    <text evidence="13">Component of the zona pellucida, an extracellular matrix surrounding oocytes which mediates sperm binding, induction of the acrosome reaction and prevents post-fertilization polyspermy. The zona pellucida is composed of 3 to 4 glycoproteins, ZP1, ZP2, ZP3, and ZP4. ZP4 may act as a sperm receptor.</text>
</comment>
<dbReference type="Pfam" id="PF00088">
    <property type="entry name" value="Trefoil"/>
    <property type="match status" value="1"/>
</dbReference>
<keyword evidence="5" id="KW-0165">Cleavage on pair of basic residues</keyword>
<evidence type="ECO:0000259" key="19">
    <source>
        <dbReference type="PROSITE" id="PS51034"/>
    </source>
</evidence>
<dbReference type="STRING" id="42514.ENSPNAP00000014125"/>
<feature type="signal peptide" evidence="18">
    <location>
        <begin position="1"/>
        <end position="25"/>
    </location>
</feature>
<evidence type="ECO:0000313" key="21">
    <source>
        <dbReference type="Ensembl" id="ENSPNAP00000014125.2"/>
    </source>
</evidence>
<evidence type="ECO:0000256" key="18">
    <source>
        <dbReference type="SAM" id="SignalP"/>
    </source>
</evidence>
<evidence type="ECO:0000256" key="5">
    <source>
        <dbReference type="ARBA" id="ARBA00022685"/>
    </source>
</evidence>
<organism evidence="21 22">
    <name type="scientific">Pygocentrus nattereri</name>
    <name type="common">Red-bellied piranha</name>
    <dbReference type="NCBI Taxonomy" id="42514"/>
    <lineage>
        <taxon>Eukaryota</taxon>
        <taxon>Metazoa</taxon>
        <taxon>Chordata</taxon>
        <taxon>Craniata</taxon>
        <taxon>Vertebrata</taxon>
        <taxon>Euteleostomi</taxon>
        <taxon>Actinopterygii</taxon>
        <taxon>Neopterygii</taxon>
        <taxon>Teleostei</taxon>
        <taxon>Ostariophysi</taxon>
        <taxon>Characiformes</taxon>
        <taxon>Characoidei</taxon>
        <taxon>Pygocentrus</taxon>
    </lineage>
</organism>
<dbReference type="AlphaFoldDB" id="A0A3B4CRX4"/>
<reference evidence="21 22" key="1">
    <citation type="submission" date="2020-10" db="EMBL/GenBank/DDBJ databases">
        <title>Pygocentrus nattereri (red-bellied piranha) genome, fPygNat1, primary haplotype.</title>
        <authorList>
            <person name="Myers G."/>
            <person name="Meyer A."/>
            <person name="Karagic N."/>
            <person name="Pippel M."/>
            <person name="Winkler S."/>
            <person name="Tracey A."/>
            <person name="Wood J."/>
            <person name="Formenti G."/>
            <person name="Howe K."/>
            <person name="Fedrigo O."/>
            <person name="Jarvis E.D."/>
        </authorList>
    </citation>
    <scope>NUCLEOTIDE SEQUENCE [LARGE SCALE GENOMIC DNA]</scope>
</reference>
<name>A0A3B4CRX4_PYGNA</name>
<evidence type="ECO:0000256" key="17">
    <source>
        <dbReference type="PROSITE-ProRule" id="PRU00779"/>
    </source>
</evidence>
<dbReference type="CDD" id="cd00111">
    <property type="entry name" value="Trefoil"/>
    <property type="match status" value="1"/>
</dbReference>
<evidence type="ECO:0000256" key="4">
    <source>
        <dbReference type="ARBA" id="ARBA00022530"/>
    </source>
</evidence>
<keyword evidence="4" id="KW-0272">Extracellular matrix</keyword>
<feature type="disulfide bond" evidence="17">
    <location>
        <begin position="75"/>
        <end position="90"/>
    </location>
</feature>
<keyword evidence="8" id="KW-0472">Membrane</keyword>
<dbReference type="SMART" id="SM00241">
    <property type="entry name" value="ZP"/>
    <property type="match status" value="1"/>
</dbReference>
<dbReference type="PANTHER" id="PTHR23343:SF31">
    <property type="entry name" value="ZONA PELLUCIDA SPERM-BINDING PROTEIN 4"/>
    <property type="match status" value="1"/>
</dbReference>
<sequence>MVESCNMLGLVALCLLLSVCPGVFPKQAFLGLRPRTLSSQRHAQQLPDTVQSQQPVIQADASKRCAVNVPDKVLCGQPDISAVECANINCCFDGQQCYYGKAVTVQCIRDGQFVVVVAKDATLPKLSLDSVHLLSGNESFCSPIETTSAFIIYQFPVTACGTKVSEQGGYVVYENTMTSSYEVGVGPLGFITRDSQFELLFQCRYSKSAVQALVVQINTVPPPLPVAVLGPLRVELRLGSGQCAAKGCVESDVAYSSYYSEDNYPVTKALQEPIYVEVRILERADPKVVLTLDRCWATSSPNPLSLPQWDLLINGCPYQDDRYLTSLVPVNDDSGLQFFSHYKRFIVKMFTFVDPASLIPLKERVFIHCSTTVCYPTATDSCEQRCNRQRRDIFRSTSLDDVVSSGELIISV</sequence>
<dbReference type="SUPFAM" id="SSF57492">
    <property type="entry name" value="Trefoil"/>
    <property type="match status" value="1"/>
</dbReference>
<dbReference type="Proteomes" id="UP001501920">
    <property type="component" value="Chromosome 4"/>
</dbReference>
<feature type="domain" description="P-type" evidence="20">
    <location>
        <begin position="63"/>
        <end position="101"/>
    </location>
</feature>
<dbReference type="InterPro" id="IPR055355">
    <property type="entry name" value="ZP-C"/>
</dbReference>
<dbReference type="GO" id="GO:0060468">
    <property type="term" value="P:prevention of polyspermy"/>
    <property type="evidence" value="ECO:0007669"/>
    <property type="project" value="TreeGrafter"/>
</dbReference>
<evidence type="ECO:0000256" key="12">
    <source>
        <dbReference type="ARBA" id="ARBA00024183"/>
    </source>
</evidence>
<evidence type="ECO:0000256" key="16">
    <source>
        <dbReference type="ARBA" id="ARBA00042573"/>
    </source>
</evidence>
<dbReference type="PANTHER" id="PTHR23343">
    <property type="entry name" value="ZONA PELLUCIDA SPERM-BINDING PROTEIN"/>
    <property type="match status" value="1"/>
</dbReference>
<dbReference type="InterPro" id="IPR051148">
    <property type="entry name" value="Zona_Pellucida_Domain_gp"/>
</dbReference>